<proteinExistence type="predicted"/>
<dbReference type="Pfam" id="PF10722">
    <property type="entry name" value="YbjN"/>
    <property type="match status" value="1"/>
</dbReference>
<dbReference type="OrthoDB" id="9792176at2"/>
<sequence length="166" mass="19066">MSLIEQSFSTEIHPIDLCEHLCEHNDWEFDRVADDQIAMAVEGQWRTYSITLAWSDYDETLRLICTFEMEPPEDKLPQIHEVLNRANDQIWTGAFTYWHEQRLMVYRYGLVLSGGQVAGPEQVDRLIGAAVGAAERFYPAFQLVAWSDRTPAEAMDVAIHEAYGRA</sequence>
<dbReference type="STRING" id="588602.SAMN04487991_3580"/>
<dbReference type="CDD" id="cd17033">
    <property type="entry name" value="DR1245-like"/>
    <property type="match status" value="1"/>
</dbReference>
<accession>A0A1I3W7G7</accession>
<dbReference type="Proteomes" id="UP000199630">
    <property type="component" value="Unassembled WGS sequence"/>
</dbReference>
<name>A0A1I3W7G7_9RHOB</name>
<dbReference type="RefSeq" id="WP_090062082.1">
    <property type="nucleotide sequence ID" value="NZ_FORH01000008.1"/>
</dbReference>
<dbReference type="AlphaFoldDB" id="A0A1I3W7G7"/>
<evidence type="ECO:0000313" key="2">
    <source>
        <dbReference type="Proteomes" id="UP000199630"/>
    </source>
</evidence>
<keyword evidence="2" id="KW-1185">Reference proteome</keyword>
<dbReference type="EMBL" id="FORH01000008">
    <property type="protein sequence ID" value="SFK02637.1"/>
    <property type="molecule type" value="Genomic_DNA"/>
</dbReference>
<protein>
    <recommendedName>
        <fullName evidence="3">Sensory transduction regulator</fullName>
    </recommendedName>
</protein>
<reference evidence="2" key="1">
    <citation type="submission" date="2016-10" db="EMBL/GenBank/DDBJ databases">
        <authorList>
            <person name="Varghese N."/>
            <person name="Submissions S."/>
        </authorList>
    </citation>
    <scope>NUCLEOTIDE SEQUENCE [LARGE SCALE GENOMIC DNA]</scope>
    <source>
        <strain evidence="2">DSM 26471</strain>
    </source>
</reference>
<gene>
    <name evidence="1" type="ORF">SAMN04487991_3580</name>
</gene>
<evidence type="ECO:0000313" key="1">
    <source>
        <dbReference type="EMBL" id="SFK02637.1"/>
    </source>
</evidence>
<evidence type="ECO:0008006" key="3">
    <source>
        <dbReference type="Google" id="ProtNLM"/>
    </source>
</evidence>
<dbReference type="InterPro" id="IPR019660">
    <property type="entry name" value="Put_sensory_transdc_reg_YbjN"/>
</dbReference>
<organism evidence="1 2">
    <name type="scientific">Celeribacter neptunius</name>
    <dbReference type="NCBI Taxonomy" id="588602"/>
    <lineage>
        <taxon>Bacteria</taxon>
        <taxon>Pseudomonadati</taxon>
        <taxon>Pseudomonadota</taxon>
        <taxon>Alphaproteobacteria</taxon>
        <taxon>Rhodobacterales</taxon>
        <taxon>Roseobacteraceae</taxon>
        <taxon>Celeribacter</taxon>
    </lineage>
</organism>